<sequence>MKYMNKMILCASIAAAFGANAANQYSPEGVTTKTIEITKPVTITASNSYKVEGGKASGSAGIKTADDSKVDMYLGVSASSPSAQDLRIVDDTQTLTLIAQPICGSSVTPELDQAAGRSGVNTGAVTCKNVTSMVTMASGMEPSNPAPGTYTFKQEYGTFTE</sequence>
<evidence type="ECO:0000313" key="4">
    <source>
        <dbReference type="Proteomes" id="UP000184077"/>
    </source>
</evidence>
<evidence type="ECO:0000313" key="3">
    <source>
        <dbReference type="EMBL" id="OJN29710.1"/>
    </source>
</evidence>
<gene>
    <name evidence="3" type="ORF">BK300_26995</name>
    <name evidence="2" type="ORF">p634-1_00301</name>
</gene>
<feature type="signal peptide" evidence="1">
    <location>
        <begin position="1"/>
        <end position="21"/>
    </location>
</feature>
<keyword evidence="1" id="KW-0732">Signal</keyword>
<name>A0A2R4ABA9_ECOLX</name>
<accession>A0A2R4ABA9</accession>
<dbReference type="EMBL" id="MG692628">
    <property type="protein sequence ID" value="AVR61924.1"/>
    <property type="molecule type" value="Genomic_DNA"/>
</dbReference>
<proteinExistence type="predicted"/>
<evidence type="ECO:0000256" key="1">
    <source>
        <dbReference type="SAM" id="SignalP"/>
    </source>
</evidence>
<dbReference type="RefSeq" id="WP_072649774.1">
    <property type="nucleotide sequence ID" value="NZ_JAALAX010000067.1"/>
</dbReference>
<dbReference type="AlphaFoldDB" id="A0A2R4ABA9"/>
<dbReference type="EMBL" id="MOHC01000091">
    <property type="protein sequence ID" value="OJN29710.1"/>
    <property type="molecule type" value="Genomic_DNA"/>
</dbReference>
<dbReference type="Proteomes" id="UP000184077">
    <property type="component" value="Unassembled WGS sequence"/>
</dbReference>
<reference evidence="3 4" key="1">
    <citation type="submission" date="2016-10" db="EMBL/GenBank/DDBJ databases">
        <title>Comprehensive resistome analysis reveals the prevalence of NDM and MCR-1 in Chinese poultry production.</title>
        <authorList>
            <person name="Wang Y."/>
            <person name="Zhang R."/>
            <person name="Li J."/>
            <person name="Wu Z."/>
            <person name="Wenjuan Y."/>
            <person name="Schwarz S."/>
            <person name="Tyrrell J."/>
            <person name="Zheng Y."/>
            <person name="Wang S."/>
            <person name="Shen Z."/>
            <person name="Liu Z."/>
            <person name="Lei L."/>
            <person name="Li M."/>
            <person name="Zhang Q."/>
            <person name="Wu C."/>
            <person name="Zhang Q."/>
            <person name="Wu Y."/>
            <person name="Walsh T."/>
            <person name="Shen J."/>
        </authorList>
    </citation>
    <scope>NUCLEOTIDE SEQUENCE [LARGE SCALE GENOMIC DNA]</scope>
    <source>
        <strain evidence="3 4">574</strain>
    </source>
</reference>
<organism evidence="2">
    <name type="scientific">Escherichia coli</name>
    <dbReference type="NCBI Taxonomy" id="562"/>
    <lineage>
        <taxon>Bacteria</taxon>
        <taxon>Pseudomonadati</taxon>
        <taxon>Pseudomonadota</taxon>
        <taxon>Gammaproteobacteria</taxon>
        <taxon>Enterobacterales</taxon>
        <taxon>Enterobacteriaceae</taxon>
        <taxon>Escherichia</taxon>
    </lineage>
</organism>
<reference evidence="2" key="2">
    <citation type="journal article" date="2018" name="Vet. Microbiol.">
        <title>Longitudinal study of Escherichia coli plasmid resistance to extended-spectrum cephalosporins in free-range broilers.</title>
        <authorList>
            <person name="Baron S."/>
            <person name="Le Devendec L."/>
            <person name="Touzain F."/>
            <person name="Jouy E."/>
            <person name="Lucas P."/>
            <person name="de Boisseson C."/>
            <person name="Larvor E."/>
            <person name="Kempf I."/>
        </authorList>
    </citation>
    <scope>NUCLEOTIDE SEQUENCE</scope>
    <source>
        <strain evidence="2">634-1</strain>
        <plasmid evidence="2">p634-1</plasmid>
    </source>
</reference>
<geneLocation type="plasmid" evidence="2">
    <name>p634-1</name>
</geneLocation>
<protein>
    <submittedName>
        <fullName evidence="2">Uncharacterized protein</fullName>
    </submittedName>
</protein>
<evidence type="ECO:0000313" key="2">
    <source>
        <dbReference type="EMBL" id="AVR61924.1"/>
    </source>
</evidence>
<keyword evidence="2" id="KW-0614">Plasmid</keyword>
<feature type="chain" id="PRO_5042350710" evidence="1">
    <location>
        <begin position="22"/>
        <end position="161"/>
    </location>
</feature>